<dbReference type="Gene3D" id="3.30.1490.10">
    <property type="match status" value="1"/>
</dbReference>
<evidence type="ECO:0000256" key="5">
    <source>
        <dbReference type="ARBA" id="ARBA00022989"/>
    </source>
</evidence>
<keyword evidence="4" id="KW-0611">Plant defense</keyword>
<keyword evidence="3 8" id="KW-0812">Transmembrane</keyword>
<evidence type="ECO:0000256" key="4">
    <source>
        <dbReference type="ARBA" id="ARBA00022821"/>
    </source>
</evidence>
<keyword evidence="10" id="KW-1185">Reference proteome</keyword>
<evidence type="ECO:0000256" key="6">
    <source>
        <dbReference type="ARBA" id="ARBA00023136"/>
    </source>
</evidence>
<dbReference type="PANTHER" id="PTHR31942">
    <property type="entry name" value="MLO-LIKE PROTEIN 1"/>
    <property type="match status" value="1"/>
</dbReference>
<accession>A0ABD3C5Y0</accession>
<evidence type="ECO:0000256" key="3">
    <source>
        <dbReference type="ARBA" id="ARBA00022692"/>
    </source>
</evidence>
<dbReference type="GO" id="GO:0016020">
    <property type="term" value="C:membrane"/>
    <property type="evidence" value="ECO:0007669"/>
    <property type="project" value="UniProtKB-SubCell"/>
</dbReference>
<proteinExistence type="inferred from homology"/>
<keyword evidence="7" id="KW-0568">Pathogenesis-related protein</keyword>
<keyword evidence="5 8" id="KW-1133">Transmembrane helix</keyword>
<dbReference type="InterPro" id="IPR002202">
    <property type="entry name" value="HMG_CoA_Rdtase"/>
</dbReference>
<organism evidence="9 10">
    <name type="scientific">Castilleja foliolosa</name>
    <dbReference type="NCBI Taxonomy" id="1961234"/>
    <lineage>
        <taxon>Eukaryota</taxon>
        <taxon>Viridiplantae</taxon>
        <taxon>Streptophyta</taxon>
        <taxon>Embryophyta</taxon>
        <taxon>Tracheophyta</taxon>
        <taxon>Spermatophyta</taxon>
        <taxon>Magnoliopsida</taxon>
        <taxon>eudicotyledons</taxon>
        <taxon>Gunneridae</taxon>
        <taxon>Pentapetalae</taxon>
        <taxon>asterids</taxon>
        <taxon>lamiids</taxon>
        <taxon>Lamiales</taxon>
        <taxon>Orobanchaceae</taxon>
        <taxon>Pedicularideae</taxon>
        <taxon>Castillejinae</taxon>
        <taxon>Castilleja</taxon>
    </lineage>
</organism>
<sequence length="393" mass="44658">MMSYGGSDTGVISPRFDVGVKEIEPWTARLLPSRQTVWLHRVDNFGWNHGSRRSSQEKCWRQSARFLLLSIAIKKAVSRLYSQLSGLLSSLLALDGGSTGYASAGDAVHQPSNGDRERKRVPSYSLESKLGDCFKTAKIRREAVQKLTGRSVEGLPLEGFYDSILGQCCEMLVGWFIASRVLQGKVPFVSSDGIHQLHIFIFVLAIFHVVCCLITLALSRAKMRKGKAWKKESRTIEYQYSHDSERFRFARDTSFGRRHMSTWSQYPILLWLVCFFRQFVRSVPKVDYLTLRHGFAHLAPQSQAKFDFQNYIKRALEQDFKAIVGIRFPLFGFSRFYSCCSTLMVSKSTLINATITDETVSAEAVFFDESMQMILNISCKDMVLESFSCSLAK</sequence>
<gene>
    <name evidence="9" type="ORF">CASFOL_031527</name>
</gene>
<comment type="similarity">
    <text evidence="2">Belongs to the MLO family.</text>
</comment>
<dbReference type="Gene3D" id="1.10.3270.10">
    <property type="entry name" value="HMGR, N-terminal domain"/>
    <property type="match status" value="1"/>
</dbReference>
<dbReference type="PROSITE" id="PS50065">
    <property type="entry name" value="HMG_COA_REDUCTASE_4"/>
    <property type="match status" value="1"/>
</dbReference>
<dbReference type="EMBL" id="JAVIJP010000053">
    <property type="protein sequence ID" value="KAL3624859.1"/>
    <property type="molecule type" value="Genomic_DNA"/>
</dbReference>
<dbReference type="InterPro" id="IPR023282">
    <property type="entry name" value="HMG_CoA_Rdtase_N"/>
</dbReference>
<reference evidence="10" key="1">
    <citation type="journal article" date="2024" name="IScience">
        <title>Strigolactones Initiate the Formation of Haustorium-like Structures in Castilleja.</title>
        <authorList>
            <person name="Buerger M."/>
            <person name="Peterson D."/>
            <person name="Chory J."/>
        </authorList>
    </citation>
    <scope>NUCLEOTIDE SEQUENCE [LARGE SCALE GENOMIC DNA]</scope>
</reference>
<dbReference type="InterPro" id="IPR004326">
    <property type="entry name" value="Mlo"/>
</dbReference>
<evidence type="ECO:0008006" key="11">
    <source>
        <dbReference type="Google" id="ProtNLM"/>
    </source>
</evidence>
<dbReference type="GO" id="GO:0006952">
    <property type="term" value="P:defense response"/>
    <property type="evidence" value="ECO:0007669"/>
    <property type="project" value="UniProtKB-KW"/>
</dbReference>
<evidence type="ECO:0000256" key="1">
    <source>
        <dbReference type="ARBA" id="ARBA00004141"/>
    </source>
</evidence>
<feature type="transmembrane region" description="Helical" evidence="8">
    <location>
        <begin position="197"/>
        <end position="218"/>
    </location>
</feature>
<comment type="subcellular location">
    <subcellularLocation>
        <location evidence="1">Membrane</location>
        <topology evidence="1">Multi-pass membrane protein</topology>
    </subcellularLocation>
</comment>
<comment type="caution">
    <text evidence="9">The sequence shown here is derived from an EMBL/GenBank/DDBJ whole genome shotgun (WGS) entry which is preliminary data.</text>
</comment>
<dbReference type="Pfam" id="PF03094">
    <property type="entry name" value="Mlo"/>
    <property type="match status" value="1"/>
</dbReference>
<evidence type="ECO:0000313" key="10">
    <source>
        <dbReference type="Proteomes" id="UP001632038"/>
    </source>
</evidence>
<evidence type="ECO:0000256" key="8">
    <source>
        <dbReference type="SAM" id="Phobius"/>
    </source>
</evidence>
<dbReference type="Proteomes" id="UP001632038">
    <property type="component" value="Unassembled WGS sequence"/>
</dbReference>
<dbReference type="PANTHER" id="PTHR31942:SF114">
    <property type="entry name" value="MLO-LIKE PROTEIN"/>
    <property type="match status" value="1"/>
</dbReference>
<dbReference type="AlphaFoldDB" id="A0ABD3C5Y0"/>
<evidence type="ECO:0000256" key="2">
    <source>
        <dbReference type="ARBA" id="ARBA00006574"/>
    </source>
</evidence>
<protein>
    <recommendedName>
        <fullName evidence="11">MLO-like protein</fullName>
    </recommendedName>
</protein>
<name>A0ABD3C5Y0_9LAMI</name>
<keyword evidence="6 8" id="KW-0472">Membrane</keyword>
<evidence type="ECO:0000313" key="9">
    <source>
        <dbReference type="EMBL" id="KAL3624859.1"/>
    </source>
</evidence>
<evidence type="ECO:0000256" key="7">
    <source>
        <dbReference type="ARBA" id="ARBA00023265"/>
    </source>
</evidence>